<dbReference type="InterPro" id="IPR002347">
    <property type="entry name" value="SDR_fam"/>
</dbReference>
<name>A0ABN5YWW1_9MYCO</name>
<protein>
    <submittedName>
        <fullName evidence="4">Short-chain dehydrogenase</fullName>
    </submittedName>
</protein>
<evidence type="ECO:0000313" key="5">
    <source>
        <dbReference type="Proteomes" id="UP000465609"/>
    </source>
</evidence>
<dbReference type="Pfam" id="PF00106">
    <property type="entry name" value="adh_short"/>
    <property type="match status" value="1"/>
</dbReference>
<evidence type="ECO:0000256" key="3">
    <source>
        <dbReference type="RuleBase" id="RU000363"/>
    </source>
</evidence>
<evidence type="ECO:0000256" key="1">
    <source>
        <dbReference type="ARBA" id="ARBA00006484"/>
    </source>
</evidence>
<keyword evidence="5" id="KW-1185">Reference proteome</keyword>
<dbReference type="PANTHER" id="PTHR24320:SF148">
    <property type="entry name" value="NAD(P)-BINDING ROSSMANN-FOLD SUPERFAMILY PROTEIN"/>
    <property type="match status" value="1"/>
</dbReference>
<evidence type="ECO:0000256" key="2">
    <source>
        <dbReference type="ARBA" id="ARBA00023002"/>
    </source>
</evidence>
<accession>A0ABN5YWW1</accession>
<dbReference type="PRINTS" id="PR00081">
    <property type="entry name" value="GDHRDH"/>
</dbReference>
<organism evidence="4 5">
    <name type="scientific">Mycolicibacterium aubagnense</name>
    <dbReference type="NCBI Taxonomy" id="319707"/>
    <lineage>
        <taxon>Bacteria</taxon>
        <taxon>Bacillati</taxon>
        <taxon>Actinomycetota</taxon>
        <taxon>Actinomycetes</taxon>
        <taxon>Mycobacteriales</taxon>
        <taxon>Mycobacteriaceae</taxon>
        <taxon>Mycolicibacterium</taxon>
    </lineage>
</organism>
<dbReference type="InterPro" id="IPR036291">
    <property type="entry name" value="NAD(P)-bd_dom_sf"/>
</dbReference>
<dbReference type="Proteomes" id="UP000465609">
    <property type="component" value="Chromosome"/>
</dbReference>
<proteinExistence type="inferred from homology"/>
<keyword evidence="2" id="KW-0560">Oxidoreductase</keyword>
<evidence type="ECO:0000313" key="4">
    <source>
        <dbReference type="EMBL" id="BBX85401.1"/>
    </source>
</evidence>
<dbReference type="RefSeq" id="WP_138233262.1">
    <property type="nucleotide sequence ID" value="NZ_AP022577.1"/>
</dbReference>
<dbReference type="EMBL" id="AP022577">
    <property type="protein sequence ID" value="BBX85401.1"/>
    <property type="molecule type" value="Genomic_DNA"/>
</dbReference>
<reference evidence="4 5" key="1">
    <citation type="journal article" date="2019" name="Emerg. Microbes Infect.">
        <title>Comprehensive subspecies identification of 175 nontuberculous mycobacteria species based on 7547 genomic profiles.</title>
        <authorList>
            <person name="Matsumoto Y."/>
            <person name="Kinjo T."/>
            <person name="Motooka D."/>
            <person name="Nabeya D."/>
            <person name="Jung N."/>
            <person name="Uechi K."/>
            <person name="Horii T."/>
            <person name="Iida T."/>
            <person name="Fujita J."/>
            <person name="Nakamura S."/>
        </authorList>
    </citation>
    <scope>NUCLEOTIDE SEQUENCE [LARGE SCALE GENOMIC DNA]</scope>
    <source>
        <strain evidence="4 5">JCM 15296</strain>
    </source>
</reference>
<gene>
    <name evidence="4" type="ORF">MAUB_32740</name>
</gene>
<dbReference type="PANTHER" id="PTHR24320">
    <property type="entry name" value="RETINOL DEHYDROGENASE"/>
    <property type="match status" value="1"/>
</dbReference>
<dbReference type="Gene3D" id="3.40.50.720">
    <property type="entry name" value="NAD(P)-binding Rossmann-like Domain"/>
    <property type="match status" value="1"/>
</dbReference>
<comment type="similarity">
    <text evidence="1 3">Belongs to the short-chain dehydrogenases/reductases (SDR) family.</text>
</comment>
<sequence length="274" mass="29252">MSELLSTCPTVLVTGATDGIGYATARQFADDGATVYLHAPDRNSGEEAMTRLVNDGAEAQRLNLVVADFTRLGEVADLADTLAAALPKLDVLVNNAAVAGPEQRTYTPDGHEIAFQVNYLAPYLLTTKLASKLVCSRGRVVNLSSVMHRGGNISWNNLSRVHQYSPLAVYAQSKLALTMHTKSIAEASGDSFAAFSVHPGMFATRMLPVYGDSGQPVEEAATILTTLSSPTHPVIDGAFYDGVEPARAAAMVANPRARIRLQKLTSRLLEPVLN</sequence>
<dbReference type="SUPFAM" id="SSF51735">
    <property type="entry name" value="NAD(P)-binding Rossmann-fold domains"/>
    <property type="match status" value="1"/>
</dbReference>
<dbReference type="PRINTS" id="PR00080">
    <property type="entry name" value="SDRFAMILY"/>
</dbReference>